<feature type="domain" description="TGS" evidence="7">
    <location>
        <begin position="405"/>
        <end position="466"/>
    </location>
</feature>
<dbReference type="EMBL" id="JADJEV010000003">
    <property type="protein sequence ID" value="MBK6973437.1"/>
    <property type="molecule type" value="Genomic_DNA"/>
</dbReference>
<evidence type="ECO:0000313" key="9">
    <source>
        <dbReference type="Proteomes" id="UP000807785"/>
    </source>
</evidence>
<evidence type="ECO:0000256" key="3">
    <source>
        <dbReference type="ARBA" id="ARBA00032407"/>
    </source>
</evidence>
<comment type="function">
    <text evidence="5">In eubacteria ppGpp (guanosine 3'-diphosphate 5'-diphosphate) is a mediator of the stringent response that coordinates a variety of cellular activities in response to changes in nutritional abundance.</text>
</comment>
<dbReference type="PANTHER" id="PTHR21262">
    <property type="entry name" value="GUANOSINE-3',5'-BIS DIPHOSPHATE 3'-PYROPHOSPHOHYDROLASE"/>
    <property type="match status" value="1"/>
</dbReference>
<dbReference type="CDD" id="cd04876">
    <property type="entry name" value="ACT_RelA-SpoT"/>
    <property type="match status" value="1"/>
</dbReference>
<evidence type="ECO:0000313" key="8">
    <source>
        <dbReference type="EMBL" id="MBK6973437.1"/>
    </source>
</evidence>
<dbReference type="PANTHER" id="PTHR21262:SF31">
    <property type="entry name" value="GTP PYROPHOSPHOKINASE"/>
    <property type="match status" value="1"/>
</dbReference>
<dbReference type="InterPro" id="IPR002912">
    <property type="entry name" value="ACT_dom"/>
</dbReference>
<dbReference type="GO" id="GO:0008893">
    <property type="term" value="F:guanosine-3',5'-bis(diphosphate) 3'-diphosphatase activity"/>
    <property type="evidence" value="ECO:0007669"/>
    <property type="project" value="TreeGrafter"/>
</dbReference>
<dbReference type="InterPro" id="IPR004095">
    <property type="entry name" value="TGS"/>
</dbReference>
<dbReference type="SUPFAM" id="SSF81271">
    <property type="entry name" value="TGS-like"/>
    <property type="match status" value="1"/>
</dbReference>
<evidence type="ECO:0000256" key="5">
    <source>
        <dbReference type="RuleBase" id="RU003847"/>
    </source>
</evidence>
<dbReference type="AlphaFoldDB" id="A0A9D7E453"/>
<dbReference type="SMART" id="SM00954">
    <property type="entry name" value="RelA_SpoT"/>
    <property type="match status" value="1"/>
</dbReference>
<dbReference type="InterPro" id="IPR043519">
    <property type="entry name" value="NT_sf"/>
</dbReference>
<dbReference type="CDD" id="cd05399">
    <property type="entry name" value="NT_Rel-Spo_like"/>
    <property type="match status" value="1"/>
</dbReference>
<dbReference type="GO" id="GO:0042594">
    <property type="term" value="P:response to starvation"/>
    <property type="evidence" value="ECO:0007669"/>
    <property type="project" value="TreeGrafter"/>
</dbReference>
<dbReference type="GO" id="GO:0005886">
    <property type="term" value="C:plasma membrane"/>
    <property type="evidence" value="ECO:0007669"/>
    <property type="project" value="TreeGrafter"/>
</dbReference>
<dbReference type="NCBIfam" id="TIGR00691">
    <property type="entry name" value="spoT_relA"/>
    <property type="match status" value="1"/>
</dbReference>
<dbReference type="Pfam" id="PF13328">
    <property type="entry name" value="HD_4"/>
    <property type="match status" value="1"/>
</dbReference>
<dbReference type="GO" id="GO:0008728">
    <property type="term" value="F:GTP diphosphokinase activity"/>
    <property type="evidence" value="ECO:0007669"/>
    <property type="project" value="TreeGrafter"/>
</dbReference>
<evidence type="ECO:0000256" key="2">
    <source>
        <dbReference type="ARBA" id="ARBA00029754"/>
    </source>
</evidence>
<organism evidence="8 9">
    <name type="scientific">Candidatus Methylophosphatis roskildensis</name>
    <dbReference type="NCBI Taxonomy" id="2899263"/>
    <lineage>
        <taxon>Bacteria</taxon>
        <taxon>Pseudomonadati</taxon>
        <taxon>Pseudomonadota</taxon>
        <taxon>Betaproteobacteria</taxon>
        <taxon>Nitrosomonadales</taxon>
        <taxon>Sterolibacteriaceae</taxon>
        <taxon>Candidatus Methylophosphatis</taxon>
    </lineage>
</organism>
<dbReference type="FunFam" id="3.10.20.30:FF:000002">
    <property type="entry name" value="GTP pyrophosphokinase (RelA/SpoT)"/>
    <property type="match status" value="1"/>
</dbReference>
<dbReference type="InterPro" id="IPR007685">
    <property type="entry name" value="RelA_SpoT"/>
</dbReference>
<dbReference type="InterPro" id="IPR045865">
    <property type="entry name" value="ACT-like_dom_sf"/>
</dbReference>
<sequence>MVSVTHAIDAAGVEHAPVARLCEGLDQGGSERIERALELVEPLYIGKRLGTGEAVWQHGLGMALIAVSLKLDVDTRLAALLFAIHGQHAEAAELIEREFGHEVATLVTGLHRLNGLRLISRATAVSDVPQVRAQTEVLRKMLLAMVEDIRVVLLRLASRTQTLRYFTDHDEARRAEAAREALDIYAPLANRLGVWQLKWELEDLSFRFLEPETYKRIARQLDEKRAERERFIEDAILSLKNECAAIGIEAEIYGRPKHIYSIWNKMRTKGLAFGEVYDVRALRVIVEQVKDCYAVLGLVHQRWSPVPKEFDDYISKPKGNFYQSLHTAVIAEDGRSMEVQIRTREMHNHAELGVAAHWRYKEGVGDAKDAYGDKLALLRELLSWRDEIAGSSDWVEQFKRAALDDTIYIVTPQGRVIDLPQGATPIDFAYRLHTELGHRCRGAKVDGALVPLNTRLKSGQTVEIVSTKQGGPSRDWLNPQLGYLHSSRARAKVKQWFATQDEAQTLADGRAWIGRELQREGATQANIDELAGKLGFSGAEAMFLAAGRNELGPRAVHVALRGPVAPRELPAFVPRKSRAGDKDDGVLVVGVGKLLTQLGRCCKPAPPDAIKGYVTRGKGVSIHRADCPNFANMARVNPERVIAADWGQDSGEKSGAVYPVEIAVECADRTGLLRDISEVLSREKINVIAVNTMSRQGRAFMSFTMEVSGVPQIQRALKLIGDVPSVLWARRT</sequence>
<dbReference type="GO" id="GO:0015949">
    <property type="term" value="P:nucleobase-containing small molecule interconversion"/>
    <property type="evidence" value="ECO:0007669"/>
    <property type="project" value="UniProtKB-ARBA"/>
</dbReference>
<dbReference type="Gene3D" id="3.30.70.260">
    <property type="match status" value="1"/>
</dbReference>
<dbReference type="SUPFAM" id="SSF55021">
    <property type="entry name" value="ACT-like"/>
    <property type="match status" value="1"/>
</dbReference>
<evidence type="ECO:0000259" key="6">
    <source>
        <dbReference type="PROSITE" id="PS51671"/>
    </source>
</evidence>
<dbReference type="Gene3D" id="1.10.3210.10">
    <property type="entry name" value="Hypothetical protein af1432"/>
    <property type="match status" value="1"/>
</dbReference>
<dbReference type="Gene3D" id="3.10.20.30">
    <property type="match status" value="1"/>
</dbReference>
<dbReference type="Gene3D" id="3.30.460.10">
    <property type="entry name" value="Beta Polymerase, domain 2"/>
    <property type="match status" value="1"/>
</dbReference>
<evidence type="ECO:0000256" key="1">
    <source>
        <dbReference type="ARBA" id="ARBA00019852"/>
    </source>
</evidence>
<accession>A0A9D7E453</accession>
<dbReference type="SUPFAM" id="SSF81301">
    <property type="entry name" value="Nucleotidyltransferase"/>
    <property type="match status" value="1"/>
</dbReference>
<dbReference type="InterPro" id="IPR012675">
    <property type="entry name" value="Beta-grasp_dom_sf"/>
</dbReference>
<dbReference type="InterPro" id="IPR004811">
    <property type="entry name" value="RelA/Spo_fam"/>
</dbReference>
<name>A0A9D7E453_9PROT</name>
<gene>
    <name evidence="8" type="ORF">IPH26_10990</name>
</gene>
<proteinExistence type="inferred from homology"/>
<comment type="similarity">
    <text evidence="5">Belongs to the relA/spoT family.</text>
</comment>
<evidence type="ECO:0000256" key="4">
    <source>
        <dbReference type="ARBA" id="ARBA00033308"/>
    </source>
</evidence>
<dbReference type="PROSITE" id="PS51880">
    <property type="entry name" value="TGS"/>
    <property type="match status" value="1"/>
</dbReference>
<feature type="domain" description="ACT" evidence="6">
    <location>
        <begin position="661"/>
        <end position="732"/>
    </location>
</feature>
<reference evidence="8" key="1">
    <citation type="submission" date="2020-10" db="EMBL/GenBank/DDBJ databases">
        <title>Connecting structure to function with the recovery of over 1000 high-quality activated sludge metagenome-assembled genomes encoding full-length rRNA genes using long-read sequencing.</title>
        <authorList>
            <person name="Singleton C.M."/>
            <person name="Petriglieri F."/>
            <person name="Kristensen J.M."/>
            <person name="Kirkegaard R.H."/>
            <person name="Michaelsen T.Y."/>
            <person name="Andersen M.H."/>
            <person name="Karst S.M."/>
            <person name="Dueholm M.S."/>
            <person name="Nielsen P.H."/>
            <person name="Albertsen M."/>
        </authorList>
    </citation>
    <scope>NUCLEOTIDE SEQUENCE</scope>
    <source>
        <strain evidence="8">Bjer_18-Q3-R1-45_BAT3C.347</strain>
    </source>
</reference>
<dbReference type="GO" id="GO:0015969">
    <property type="term" value="P:guanosine tetraphosphate metabolic process"/>
    <property type="evidence" value="ECO:0007669"/>
    <property type="project" value="InterPro"/>
</dbReference>
<dbReference type="PROSITE" id="PS51671">
    <property type="entry name" value="ACT"/>
    <property type="match status" value="1"/>
</dbReference>
<dbReference type="SUPFAM" id="SSF109604">
    <property type="entry name" value="HD-domain/PDEase-like"/>
    <property type="match status" value="1"/>
</dbReference>
<dbReference type="InterPro" id="IPR033655">
    <property type="entry name" value="TGS_RelA/SpoT"/>
</dbReference>
<dbReference type="Proteomes" id="UP000807785">
    <property type="component" value="Unassembled WGS sequence"/>
</dbReference>
<dbReference type="CDD" id="cd01668">
    <property type="entry name" value="TGS_RSH"/>
    <property type="match status" value="1"/>
</dbReference>
<protein>
    <recommendedName>
        <fullName evidence="1">GTP pyrophosphokinase</fullName>
    </recommendedName>
    <alternativeName>
        <fullName evidence="3">(p)ppGpp synthase</fullName>
    </alternativeName>
    <alternativeName>
        <fullName evidence="2">ATP:GTP 3'-pyrophosphotransferase</fullName>
    </alternativeName>
    <alternativeName>
        <fullName evidence="4">ppGpp synthase I</fullName>
    </alternativeName>
</protein>
<dbReference type="InterPro" id="IPR012676">
    <property type="entry name" value="TGS-like"/>
</dbReference>
<dbReference type="Pfam" id="PF04607">
    <property type="entry name" value="RelA_SpoT"/>
    <property type="match status" value="1"/>
</dbReference>
<dbReference type="Pfam" id="PF13291">
    <property type="entry name" value="ACT_4"/>
    <property type="match status" value="1"/>
</dbReference>
<dbReference type="FunFam" id="3.30.460.10:FF:000001">
    <property type="entry name" value="GTP pyrophosphokinase RelA"/>
    <property type="match status" value="1"/>
</dbReference>
<evidence type="ECO:0000259" key="7">
    <source>
        <dbReference type="PROSITE" id="PS51880"/>
    </source>
</evidence>
<dbReference type="Pfam" id="PF02824">
    <property type="entry name" value="TGS"/>
    <property type="match status" value="1"/>
</dbReference>
<comment type="caution">
    <text evidence="8">The sequence shown here is derived from an EMBL/GenBank/DDBJ whole genome shotgun (WGS) entry which is preliminary data.</text>
</comment>